<protein>
    <submittedName>
        <fullName evidence="4">Acyl-CoA desaturase</fullName>
    </submittedName>
</protein>
<evidence type="ECO:0000259" key="3">
    <source>
        <dbReference type="Pfam" id="PF00487"/>
    </source>
</evidence>
<name>A0ABP9B8J3_9ACTN</name>
<feature type="transmembrane region" description="Helical" evidence="2">
    <location>
        <begin position="49"/>
        <end position="70"/>
    </location>
</feature>
<feature type="domain" description="Fatty acid desaturase" evidence="3">
    <location>
        <begin position="75"/>
        <end position="333"/>
    </location>
</feature>
<dbReference type="Pfam" id="PF00487">
    <property type="entry name" value="FA_desaturase"/>
    <property type="match status" value="1"/>
</dbReference>
<evidence type="ECO:0000256" key="1">
    <source>
        <dbReference type="SAM" id="MobiDB-lite"/>
    </source>
</evidence>
<dbReference type="CDD" id="cd03506">
    <property type="entry name" value="Delta6-FADS-like"/>
    <property type="match status" value="1"/>
</dbReference>
<evidence type="ECO:0000256" key="2">
    <source>
        <dbReference type="SAM" id="Phobius"/>
    </source>
</evidence>
<organism evidence="4 5">
    <name type="scientific">Streptomyces ziwulingensis</name>
    <dbReference type="NCBI Taxonomy" id="1045501"/>
    <lineage>
        <taxon>Bacteria</taxon>
        <taxon>Bacillati</taxon>
        <taxon>Actinomycetota</taxon>
        <taxon>Actinomycetes</taxon>
        <taxon>Kitasatosporales</taxon>
        <taxon>Streptomycetaceae</taxon>
        <taxon>Streptomyces</taxon>
    </lineage>
</organism>
<dbReference type="PANTHER" id="PTHR19353:SF19">
    <property type="entry name" value="DELTA(5) FATTY ACID DESATURASE C-RELATED"/>
    <property type="match status" value="1"/>
</dbReference>
<feature type="transmembrane region" description="Helical" evidence="2">
    <location>
        <begin position="208"/>
        <end position="229"/>
    </location>
</feature>
<dbReference type="InterPro" id="IPR012171">
    <property type="entry name" value="Fatty_acid_desaturase"/>
</dbReference>
<accession>A0ABP9B8J3</accession>
<feature type="compositionally biased region" description="Basic and acidic residues" evidence="1">
    <location>
        <begin position="19"/>
        <end position="29"/>
    </location>
</feature>
<comment type="caution">
    <text evidence="4">The sequence shown here is derived from an EMBL/GenBank/DDBJ whole genome shotgun (WGS) entry which is preliminary data.</text>
</comment>
<feature type="transmembrane region" description="Helical" evidence="2">
    <location>
        <begin position="76"/>
        <end position="100"/>
    </location>
</feature>
<keyword evidence="5" id="KW-1185">Reference proteome</keyword>
<dbReference type="PANTHER" id="PTHR19353">
    <property type="entry name" value="FATTY ACID DESATURASE 2"/>
    <property type="match status" value="1"/>
</dbReference>
<sequence length="357" mass="38965">MAHPTVLTETATVSTGTRTTREGERGPGSDFAELARRVNDAGLLGRRPLYYTVRFGAVGLALAGGVAAFLTLGDSWAQLLVAAGLAVVFGQLGLAAHDLAHRQVFSRRRPSEAGGLLTADLLLGMSYGWWMNKHTRHHANPNHEAKDPDVSPDLLVWSRRQARQAVGIPRFIGRHQAALFFPLLTLEGLNLSLSSFKALRGPSVKRPLVEGALLVAHFALYFGGLFTVLSPGKAFVFLAVHQGLFGLYLGSVFAPNHKGMPMIEEGTRLDFLRRQVLTSRNVRGGAFIDAFMGGLNYQIEHHLFPSMPTPALAAAQRLTERYCAELGIPYHQTGLLASHGEALRHMRRIGEPLRDAR</sequence>
<keyword evidence="2" id="KW-1133">Transmembrane helix</keyword>
<keyword evidence="2" id="KW-0812">Transmembrane</keyword>
<evidence type="ECO:0000313" key="4">
    <source>
        <dbReference type="EMBL" id="GAA4791474.1"/>
    </source>
</evidence>
<dbReference type="Proteomes" id="UP001501265">
    <property type="component" value="Unassembled WGS sequence"/>
</dbReference>
<gene>
    <name evidence="4" type="ORF">GCM10023220_16160</name>
</gene>
<dbReference type="PIRSF" id="PIRSF015921">
    <property type="entry name" value="FA_sphinglp_des"/>
    <property type="match status" value="1"/>
</dbReference>
<dbReference type="InterPro" id="IPR005804">
    <property type="entry name" value="FA_desaturase_dom"/>
</dbReference>
<feature type="transmembrane region" description="Helical" evidence="2">
    <location>
        <begin position="235"/>
        <end position="254"/>
    </location>
</feature>
<feature type="region of interest" description="Disordered" evidence="1">
    <location>
        <begin position="1"/>
        <end position="29"/>
    </location>
</feature>
<proteinExistence type="predicted"/>
<keyword evidence="2" id="KW-0472">Membrane</keyword>
<reference evidence="5" key="1">
    <citation type="journal article" date="2019" name="Int. J. Syst. Evol. Microbiol.">
        <title>The Global Catalogue of Microorganisms (GCM) 10K type strain sequencing project: providing services to taxonomists for standard genome sequencing and annotation.</title>
        <authorList>
            <consortium name="The Broad Institute Genomics Platform"/>
            <consortium name="The Broad Institute Genome Sequencing Center for Infectious Disease"/>
            <person name="Wu L."/>
            <person name="Ma J."/>
        </authorList>
    </citation>
    <scope>NUCLEOTIDE SEQUENCE [LARGE SCALE GENOMIC DNA]</scope>
    <source>
        <strain evidence="5">JCM 18081</strain>
    </source>
</reference>
<dbReference type="RefSeq" id="WP_345618335.1">
    <property type="nucleotide sequence ID" value="NZ_BAABIG010000017.1"/>
</dbReference>
<dbReference type="EMBL" id="BAABIG010000017">
    <property type="protein sequence ID" value="GAA4791474.1"/>
    <property type="molecule type" value="Genomic_DNA"/>
</dbReference>
<feature type="compositionally biased region" description="Low complexity" evidence="1">
    <location>
        <begin position="8"/>
        <end position="18"/>
    </location>
</feature>
<evidence type="ECO:0000313" key="5">
    <source>
        <dbReference type="Proteomes" id="UP001501265"/>
    </source>
</evidence>